<reference evidence="2" key="1">
    <citation type="journal article" date="2019" name="Int. J. Syst. Evol. Microbiol.">
        <title>The Global Catalogue of Microorganisms (GCM) 10K type strain sequencing project: providing services to taxonomists for standard genome sequencing and annotation.</title>
        <authorList>
            <consortium name="The Broad Institute Genomics Platform"/>
            <consortium name="The Broad Institute Genome Sequencing Center for Infectious Disease"/>
            <person name="Wu L."/>
            <person name="Ma J."/>
        </authorList>
    </citation>
    <scope>NUCLEOTIDE SEQUENCE [LARGE SCALE GENOMIC DNA]</scope>
    <source>
        <strain evidence="2">XZYJ18</strain>
    </source>
</reference>
<gene>
    <name evidence="1" type="ORF">ACFPK1_29740</name>
</gene>
<keyword evidence="2" id="KW-1185">Reference proteome</keyword>
<dbReference type="Proteomes" id="UP001596175">
    <property type="component" value="Unassembled WGS sequence"/>
</dbReference>
<protein>
    <recommendedName>
        <fullName evidence="3">STAS domain-containing protein</fullName>
    </recommendedName>
</protein>
<dbReference type="EMBL" id="JBHSKG010000024">
    <property type="protein sequence ID" value="MFC5142441.1"/>
    <property type="molecule type" value="Genomic_DNA"/>
</dbReference>
<accession>A0ABV9ZP67</accession>
<organism evidence="1 2">
    <name type="scientific">Actinomycetospora rhizophila</name>
    <dbReference type="NCBI Taxonomy" id="1416876"/>
    <lineage>
        <taxon>Bacteria</taxon>
        <taxon>Bacillati</taxon>
        <taxon>Actinomycetota</taxon>
        <taxon>Actinomycetes</taxon>
        <taxon>Pseudonocardiales</taxon>
        <taxon>Pseudonocardiaceae</taxon>
        <taxon>Actinomycetospora</taxon>
    </lineage>
</organism>
<sequence>MYAETPRTILLAGALGSFEMVSITYYCEQLARSGQHELHLNMTAVTDCHRVGLDGLHALIAGPSTMAISISGARWAHFMLMLSTAPMLEVRALCDSARTLVRGLPPPIAGATPEPELA</sequence>
<evidence type="ECO:0008006" key="3">
    <source>
        <dbReference type="Google" id="ProtNLM"/>
    </source>
</evidence>
<evidence type="ECO:0000313" key="2">
    <source>
        <dbReference type="Proteomes" id="UP001596175"/>
    </source>
</evidence>
<proteinExistence type="predicted"/>
<comment type="caution">
    <text evidence="1">The sequence shown here is derived from an EMBL/GenBank/DDBJ whole genome shotgun (WGS) entry which is preliminary data.</text>
</comment>
<dbReference type="RefSeq" id="WP_378024560.1">
    <property type="nucleotide sequence ID" value="NZ_JBHSKG010000024.1"/>
</dbReference>
<evidence type="ECO:0000313" key="1">
    <source>
        <dbReference type="EMBL" id="MFC5142441.1"/>
    </source>
</evidence>
<name>A0ABV9ZP67_9PSEU</name>